<dbReference type="InParanoid" id="A0A1D2VSA6"/>
<evidence type="ECO:0000313" key="2">
    <source>
        <dbReference type="EMBL" id="ODV64494.1"/>
    </source>
</evidence>
<feature type="signal peptide" evidence="1">
    <location>
        <begin position="1"/>
        <end position="21"/>
    </location>
</feature>
<proteinExistence type="predicted"/>
<dbReference type="Proteomes" id="UP000095038">
    <property type="component" value="Unassembled WGS sequence"/>
</dbReference>
<keyword evidence="3" id="KW-1185">Reference proteome</keyword>
<dbReference type="GeneID" id="30966196"/>
<protein>
    <submittedName>
        <fullName evidence="2">Uncharacterized protein</fullName>
    </submittedName>
</protein>
<keyword evidence="1" id="KW-0732">Signal</keyword>
<gene>
    <name evidence="2" type="ORF">ASCRUDRAFT_74106</name>
</gene>
<reference evidence="3" key="1">
    <citation type="submission" date="2016-05" db="EMBL/GenBank/DDBJ databases">
        <title>Comparative genomics of biotechnologically important yeasts.</title>
        <authorList>
            <consortium name="DOE Joint Genome Institute"/>
            <person name="Riley R."/>
            <person name="Haridas S."/>
            <person name="Wolfe K.H."/>
            <person name="Lopes M.R."/>
            <person name="Hittinger C.T."/>
            <person name="Goker M."/>
            <person name="Salamov A."/>
            <person name="Wisecaver J."/>
            <person name="Long T.M."/>
            <person name="Aerts A.L."/>
            <person name="Barry K."/>
            <person name="Choi C."/>
            <person name="Clum A."/>
            <person name="Coughlan A.Y."/>
            <person name="Deshpande S."/>
            <person name="Douglass A.P."/>
            <person name="Hanson S.J."/>
            <person name="Klenk H.-P."/>
            <person name="Labutti K."/>
            <person name="Lapidus A."/>
            <person name="Lindquist E."/>
            <person name="Lipzen A."/>
            <person name="Meier-Kolthoff J.P."/>
            <person name="Ohm R.A."/>
            <person name="Otillar R.P."/>
            <person name="Pangilinan J."/>
            <person name="Peng Y."/>
            <person name="Rokas A."/>
            <person name="Rosa C.A."/>
            <person name="Scheuner C."/>
            <person name="Sibirny A.A."/>
            <person name="Slot J.C."/>
            <person name="Stielow J.B."/>
            <person name="Sun H."/>
            <person name="Kurtzman C.P."/>
            <person name="Blackwell M."/>
            <person name="Grigoriev I.V."/>
            <person name="Jeffries T.W."/>
        </authorList>
    </citation>
    <scope>NUCLEOTIDE SEQUENCE [LARGE SCALE GENOMIC DNA]</scope>
    <source>
        <strain evidence="3">DSM 1968</strain>
    </source>
</reference>
<dbReference type="RefSeq" id="XP_020050801.1">
    <property type="nucleotide sequence ID" value="XM_020192560.1"/>
</dbReference>
<feature type="chain" id="PRO_5008910602" evidence="1">
    <location>
        <begin position="22"/>
        <end position="642"/>
    </location>
</feature>
<accession>A0A1D2VSA6</accession>
<dbReference type="AlphaFoldDB" id="A0A1D2VSA6"/>
<dbReference type="EMBL" id="KV454475">
    <property type="protein sequence ID" value="ODV64494.1"/>
    <property type="molecule type" value="Genomic_DNA"/>
</dbReference>
<evidence type="ECO:0000313" key="3">
    <source>
        <dbReference type="Proteomes" id="UP000095038"/>
    </source>
</evidence>
<organism evidence="2 3">
    <name type="scientific">Ascoidea rubescens DSM 1968</name>
    <dbReference type="NCBI Taxonomy" id="1344418"/>
    <lineage>
        <taxon>Eukaryota</taxon>
        <taxon>Fungi</taxon>
        <taxon>Dikarya</taxon>
        <taxon>Ascomycota</taxon>
        <taxon>Saccharomycotina</taxon>
        <taxon>Saccharomycetes</taxon>
        <taxon>Ascoideaceae</taxon>
        <taxon>Ascoidea</taxon>
    </lineage>
</organism>
<evidence type="ECO:0000256" key="1">
    <source>
        <dbReference type="SAM" id="SignalP"/>
    </source>
</evidence>
<sequence length="642" mass="75170">MDWDLIAVVLMLACLIDQTLPFDLHKPASHYFLRYLLLLVFDCVLYHAMKYFDIKKAFLEALKSIGLNAAKSQAFSLLSSSMRDYVSETTSSLSVLSNFQIFRPETDEECFKNVGKYDLYKGFTSFEKKMWNALDDKPILIDIDNQSLIQKIKLDTNYNINSDQRSIYLEKKLKNLALPSNKTIGFHKMMTRCDSLLNFHSKFCNYNGDYILSTLSYYSTMSGFYYLDYNYGDFITPLIITELYKSKKFARYHSYRLITNVIQEIFTECMTMTEEDDKTTFKFNLDNFNPNNNNNNNSQNKKYIINVTINLTFQKIDFDSPQNYPNCIQLVNDDKDEDINDHNKNSIDQKESIKNYASKLAENNNPVFDFLIATPVDLNKIKNKITINYSVNGLKSFNDVIKNSFPIIQSNILNKIDTTMLIDPRIFQSKPKADCFSLYKSASNIEPFKMLSYFTLRKKLDLKTNVYKVICDNYQSIFNLSKPIITHEKNQDLIPINSMDCWFDLKVYYNISQNIQINPLFYKNYKSILNYISLFTEHIKNNYQKFNNYELDLIHEDLGGYSWLSCFSKHYFKPHLFLCKHKIPKSQLYQLILGMTSRLNLKDTKELCNRNVYIVDNRIIYNLRSSSDVLCVPVLENDGLIG</sequence>
<name>A0A1D2VSA6_9ASCO</name>